<gene>
    <name evidence="2" type="ORF">GCM10009690_22440</name>
</gene>
<feature type="compositionally biased region" description="Gly residues" evidence="1">
    <location>
        <begin position="14"/>
        <end position="25"/>
    </location>
</feature>
<dbReference type="Proteomes" id="UP001500177">
    <property type="component" value="Unassembled WGS sequence"/>
</dbReference>
<accession>A0ABN2AHN9</accession>
<keyword evidence="3" id="KW-1185">Reference proteome</keyword>
<evidence type="ECO:0008006" key="4">
    <source>
        <dbReference type="Google" id="ProtNLM"/>
    </source>
</evidence>
<reference evidence="2 3" key="1">
    <citation type="journal article" date="2019" name="Int. J. Syst. Evol. Microbiol.">
        <title>The Global Catalogue of Microorganisms (GCM) 10K type strain sequencing project: providing services to taxonomists for standard genome sequencing and annotation.</title>
        <authorList>
            <consortium name="The Broad Institute Genomics Platform"/>
            <consortium name="The Broad Institute Genome Sequencing Center for Infectious Disease"/>
            <person name="Wu L."/>
            <person name="Ma J."/>
        </authorList>
    </citation>
    <scope>NUCLEOTIDE SEQUENCE [LARGE SCALE GENOMIC DNA]</scope>
    <source>
        <strain evidence="2 3">JCM 13318</strain>
    </source>
</reference>
<name>A0ABN2AHN9_9MICO</name>
<evidence type="ECO:0000313" key="2">
    <source>
        <dbReference type="EMBL" id="GAA1518854.1"/>
    </source>
</evidence>
<evidence type="ECO:0000256" key="1">
    <source>
        <dbReference type="SAM" id="MobiDB-lite"/>
    </source>
</evidence>
<proteinExistence type="predicted"/>
<comment type="caution">
    <text evidence="2">The sequence shown here is derived from an EMBL/GenBank/DDBJ whole genome shotgun (WGS) entry which is preliminary data.</text>
</comment>
<evidence type="ECO:0000313" key="3">
    <source>
        <dbReference type="Proteomes" id="UP001500177"/>
    </source>
</evidence>
<dbReference type="Gene3D" id="3.10.450.50">
    <property type="match status" value="1"/>
</dbReference>
<protein>
    <recommendedName>
        <fullName evidence="4">DUF4440 domain-containing protein</fullName>
    </recommendedName>
</protein>
<feature type="region of interest" description="Disordered" evidence="1">
    <location>
        <begin position="1"/>
        <end position="26"/>
    </location>
</feature>
<dbReference type="InterPro" id="IPR032710">
    <property type="entry name" value="NTF2-like_dom_sf"/>
</dbReference>
<sequence length="179" mass="19227">MRSRLGEWGEGITPIGGDGGTGRGGGRSDLRHDAIFSLDGDMGCGGAVSGARSSICGMDEDKEVHTQFFDAYTRALIDRDAVAIADHYAVPALIEFPGQRILVTEAPQTESFFASAFGQYSGVTEVDVHVTVAASTEHSIWADVSWKYQGGAPDERNMYQLVRTEDGWKIAVLTPLELG</sequence>
<dbReference type="EMBL" id="BAAALX010000010">
    <property type="protein sequence ID" value="GAA1518854.1"/>
    <property type="molecule type" value="Genomic_DNA"/>
</dbReference>
<organism evidence="2 3">
    <name type="scientific">Brevibacterium permense</name>
    <dbReference type="NCBI Taxonomy" id="234834"/>
    <lineage>
        <taxon>Bacteria</taxon>
        <taxon>Bacillati</taxon>
        <taxon>Actinomycetota</taxon>
        <taxon>Actinomycetes</taxon>
        <taxon>Micrococcales</taxon>
        <taxon>Brevibacteriaceae</taxon>
        <taxon>Brevibacterium</taxon>
    </lineage>
</organism>
<dbReference type="SUPFAM" id="SSF54427">
    <property type="entry name" value="NTF2-like"/>
    <property type="match status" value="1"/>
</dbReference>